<evidence type="ECO:0000256" key="1">
    <source>
        <dbReference type="ARBA" id="ARBA00022465"/>
    </source>
</evidence>
<reference evidence="5 6" key="1">
    <citation type="journal article" date="2020" name="Viruses">
        <title>Diversity and Host Interactions Among Virulent and Temperate Baltic Sea Flavobacterium Phages.</title>
        <authorList>
            <person name="Nilsson E."/>
            <person name="Bayfield O.W."/>
            <person name="Lundin D."/>
            <person name="Antson A.A."/>
            <person name="Holmfeldt K."/>
        </authorList>
    </citation>
    <scope>NUCLEOTIDE SEQUENCE [LARGE SCALE GENOMIC DNA]</scope>
</reference>
<feature type="compositionally biased region" description="Polar residues" evidence="3">
    <location>
        <begin position="819"/>
        <end position="833"/>
    </location>
</feature>
<accession>A0A6B9LAL4</accession>
<dbReference type="EMBL" id="MN812211">
    <property type="protein sequence ID" value="QHB38976.1"/>
    <property type="molecule type" value="Genomic_DNA"/>
</dbReference>
<feature type="coiled-coil region" evidence="2">
    <location>
        <begin position="856"/>
        <end position="916"/>
    </location>
</feature>
<keyword evidence="6" id="KW-1185">Reference proteome</keyword>
<evidence type="ECO:0000313" key="5">
    <source>
        <dbReference type="EMBL" id="QHB38976.1"/>
    </source>
</evidence>
<organism evidence="5 6">
    <name type="scientific">Flavobacterium phage vB_FspS_laban6-1</name>
    <dbReference type="NCBI Taxonomy" id="2686250"/>
    <lineage>
        <taxon>Viruses</taxon>
        <taxon>Duplodnaviria</taxon>
        <taxon>Heunggongvirae</taxon>
        <taxon>Uroviricota</taxon>
        <taxon>Caudoviricetes</taxon>
        <taxon>Duneviridae</taxon>
        <taxon>Labanvirus</taxon>
        <taxon>Labanvirus laban</taxon>
    </lineage>
</organism>
<sequence length="1418" mass="158132">MARTISDEQIKLSIIIEGNPAQKELHDAEKSIRDLNKQQIELRKEKQLLEKAGQKESARYREVTQAMRENTAAINVNKSRMEQLQREIGLTGLTMAQLRSKATALRATLNNLIPGSEDYKRFDAELNRVNARISELRGNAQAAGFSLGRLADSVNRYAALGTTILATATGVVLSIQQMLDISGKLSDAQADVQKTTGMTKEEVDDLTKSFGLLQTRTQRMDLLKIAEQGGRIGIAKDEIQDFVRVMDKASVALGDSFTGGAEQVSDELGKIKFLFKETKDVGVENAYLAIGSAINVLGAEGSASEANIANFTKRIGSLADVLKPSVAETMALGAAFEESGIEAEISARAYSIFLKQASTETKKFAQVMGISQEEVEKMINDNPLEFFLKFSKQLSEGAKKGTDMSKVLDQLGLNADGVNKIVGAAGNNVDRFRQLVDMSNKSFNEGTSLIEEYDVKNNNLAATLDKIKKKVMGLIVPEDFVNSLGNAANWFSKFIGATEDSDGKVTAWKNTLSFTAKVIAVVTAAIITNVAWQKLVAMWTTRNTEATLLYNIASKARAFADGVAVVSTQALALAQMLLTGNLKGAAQAFRVMTATMMTTPWGFILGTLAAIGTAYVAFRQEAEKLTAVQKVLNDVHLEAEKSIAGEKAEVDLLVKAVKSETTSKEEKEKALKRLNEIIPDYIGLLTAENIKTLEGKNILDKYTESLYKNARAKAAQAKFEELAKKRLEVESKTTSDYTTTGESIAKFFGQGEGPEFKNKKDVEDYVKKTFGKIDKEAYNSLVKQYIKSSGLNLKESELNDIDAQMKALEDEVLNANINKSNKNTITPDSTSEIDLSGGKGGKEKSSKEKKYDDSYLDQEKRLREELIKLQQKSEDERIAILGEGYAKEMQIQIANFNNKQNAFKQESESIKSLQEQLNKDLIEAQKNGDTKKVASIKNMQQILFDKEKELNKQMQYEEQMHYLKIGTIQEKAGQKQVEKIKSQYDQEKTARETAFLLELESLELSEKEKQKRKEQFAKDELAFEEKMLNDQLNKLNSMLQNVEFDGIIFDLLSEEEKEKLKNDILLVENAIAKLRNAKNNPEGDQKELDLGVSSNTDILGFSQEQWDNFFQNIDNGTVGIQTMQMAISAAQQLWSQFDQYLTASENAQLKKYEKGQDARKRALKRQLDNGQINQVQYKRKVEELDQELDRKKAEVEYKQAKRQRLMSIANVITSTAQAIMSIWAQVPKFDFGATAGILTGMVSAMGALQLGTILKTPLPAKGYEQGLYPEDVVREQDGRKFKAGFGGRTKSGMVTKPTYFLAGENYKPEMVIDNKAYRDLSPYTRNLLINELRGIKGFENGYYNPQAMRIEVPATTTQNTQDNSNDLVVALLSENLSLMKDIKENGMVAFVTNKDMKSMKYLQEGLQKYKELQEKNRK</sequence>
<proteinExistence type="predicted"/>
<protein>
    <submittedName>
        <fullName evidence="5">Tail tape measure protein</fullName>
    </submittedName>
</protein>
<feature type="domain" description="Phage tail tape measure protein" evidence="4">
    <location>
        <begin position="209"/>
        <end position="397"/>
    </location>
</feature>
<evidence type="ECO:0000256" key="2">
    <source>
        <dbReference type="SAM" id="Coils"/>
    </source>
</evidence>
<evidence type="ECO:0000256" key="3">
    <source>
        <dbReference type="SAM" id="MobiDB-lite"/>
    </source>
</evidence>
<feature type="compositionally biased region" description="Basic and acidic residues" evidence="3">
    <location>
        <begin position="840"/>
        <end position="854"/>
    </location>
</feature>
<feature type="coiled-coil region" evidence="2">
    <location>
        <begin position="791"/>
        <end position="818"/>
    </location>
</feature>
<keyword evidence="1" id="KW-1188">Viral release from host cell</keyword>
<gene>
    <name evidence="5" type="ORF">laban61_gp005</name>
</gene>
<evidence type="ECO:0000259" key="4">
    <source>
        <dbReference type="Pfam" id="PF10145"/>
    </source>
</evidence>
<name>A0A6B9LAL4_9CAUD</name>
<keyword evidence="1" id="KW-1245">Viral tail assembly</keyword>
<dbReference type="NCBIfam" id="TIGR01760">
    <property type="entry name" value="tape_meas_TP901"/>
    <property type="match status" value="1"/>
</dbReference>
<keyword evidence="2" id="KW-0175">Coiled coil</keyword>
<evidence type="ECO:0000313" key="6">
    <source>
        <dbReference type="Proteomes" id="UP000465101"/>
    </source>
</evidence>
<feature type="region of interest" description="Disordered" evidence="3">
    <location>
        <begin position="819"/>
        <end position="854"/>
    </location>
</feature>
<dbReference type="InterPro" id="IPR010090">
    <property type="entry name" value="Phage_tape_meas"/>
</dbReference>
<feature type="coiled-coil region" evidence="2">
    <location>
        <begin position="25"/>
        <end position="55"/>
    </location>
</feature>
<dbReference type="Proteomes" id="UP000465101">
    <property type="component" value="Segment"/>
</dbReference>
<dbReference type="GO" id="GO:0098003">
    <property type="term" value="P:viral tail assembly"/>
    <property type="evidence" value="ECO:0007669"/>
    <property type="project" value="UniProtKB-KW"/>
</dbReference>
<dbReference type="Pfam" id="PF10145">
    <property type="entry name" value="PhageMin_Tail"/>
    <property type="match status" value="1"/>
</dbReference>
<feature type="coiled-coil region" evidence="2">
    <location>
        <begin position="1167"/>
        <end position="1203"/>
    </location>
</feature>